<comment type="caution">
    <text evidence="1">The sequence shown here is derived from an EMBL/GenBank/DDBJ whole genome shotgun (WGS) entry which is preliminary data.</text>
</comment>
<evidence type="ECO:0000313" key="2">
    <source>
        <dbReference type="Proteomes" id="UP001519292"/>
    </source>
</evidence>
<dbReference type="Proteomes" id="UP001519292">
    <property type="component" value="Unassembled WGS sequence"/>
</dbReference>
<accession>A0ABS4MBZ0</accession>
<protein>
    <submittedName>
        <fullName evidence="1">Uncharacterized protein</fullName>
    </submittedName>
</protein>
<dbReference type="EMBL" id="JAGGLU010000001">
    <property type="protein sequence ID" value="MBP2057179.1"/>
    <property type="molecule type" value="Genomic_DNA"/>
</dbReference>
<gene>
    <name evidence="1" type="ORF">J2Z60_000341</name>
</gene>
<name>A0ABS4MBZ0_9LACO</name>
<sequence>MQFKIRFSDKDDVASYDPDKLLRIYENAEGKTPEEKINALM</sequence>
<proteinExistence type="predicted"/>
<dbReference type="RefSeq" id="WP_281063409.1">
    <property type="nucleotide sequence ID" value="NZ_JAGGLU010000001.1"/>
</dbReference>
<reference evidence="1 2" key="1">
    <citation type="submission" date="2021-03" db="EMBL/GenBank/DDBJ databases">
        <title>Genomic Encyclopedia of Type Strains, Phase IV (KMG-IV): sequencing the most valuable type-strain genomes for metagenomic binning, comparative biology and taxonomic classification.</title>
        <authorList>
            <person name="Goeker M."/>
        </authorList>
    </citation>
    <scope>NUCLEOTIDE SEQUENCE [LARGE SCALE GENOMIC DNA]</scope>
    <source>
        <strain evidence="1 2">DSM 101872</strain>
    </source>
</reference>
<organism evidence="1 2">
    <name type="scientific">Lactobacillus colini</name>
    <dbReference type="NCBI Taxonomy" id="1819254"/>
    <lineage>
        <taxon>Bacteria</taxon>
        <taxon>Bacillati</taxon>
        <taxon>Bacillota</taxon>
        <taxon>Bacilli</taxon>
        <taxon>Lactobacillales</taxon>
        <taxon>Lactobacillaceae</taxon>
        <taxon>Lactobacillus</taxon>
    </lineage>
</organism>
<keyword evidence="2" id="KW-1185">Reference proteome</keyword>
<evidence type="ECO:0000313" key="1">
    <source>
        <dbReference type="EMBL" id="MBP2057179.1"/>
    </source>
</evidence>